<accession>A0A1E3H6U3</accession>
<evidence type="ECO:0000256" key="2">
    <source>
        <dbReference type="ARBA" id="ARBA00023304"/>
    </source>
</evidence>
<keyword evidence="4" id="KW-1185">Reference proteome</keyword>
<evidence type="ECO:0000313" key="4">
    <source>
        <dbReference type="Proteomes" id="UP000094622"/>
    </source>
</evidence>
<name>A0A1E3H6U3_9HYPH</name>
<dbReference type="EMBL" id="MCRJ01000020">
    <property type="protein sequence ID" value="ODN71506.1"/>
    <property type="molecule type" value="Genomic_DNA"/>
</dbReference>
<keyword evidence="2" id="KW-0100">Branched-chain amino acid biosynthesis</keyword>
<comment type="similarity">
    <text evidence="1">Belongs to the class-IV pyridoxal-phosphate-dependent aminotransferase family.</text>
</comment>
<dbReference type="Pfam" id="PF19798">
    <property type="entry name" value="Sulfotransfer_5"/>
    <property type="match status" value="1"/>
</dbReference>
<evidence type="ECO:0000313" key="3">
    <source>
        <dbReference type="EMBL" id="ODN71506.1"/>
    </source>
</evidence>
<gene>
    <name evidence="3" type="ORF">A6302_01195</name>
</gene>
<proteinExistence type="inferred from homology"/>
<protein>
    <recommendedName>
        <fullName evidence="5">Sulfotransferase family protein</fullName>
    </recommendedName>
</protein>
<comment type="caution">
    <text evidence="3">The sequence shown here is derived from an EMBL/GenBank/DDBJ whole genome shotgun (WGS) entry which is preliminary data.</text>
</comment>
<keyword evidence="2" id="KW-0028">Amino-acid biosynthesis</keyword>
<evidence type="ECO:0008006" key="5">
    <source>
        <dbReference type="Google" id="ProtNLM"/>
    </source>
</evidence>
<dbReference type="GO" id="GO:0009082">
    <property type="term" value="P:branched-chain amino acid biosynthetic process"/>
    <property type="evidence" value="ECO:0007669"/>
    <property type="project" value="UniProtKB-KW"/>
</dbReference>
<dbReference type="InterPro" id="IPR050571">
    <property type="entry name" value="Class-IV_PLP-Dep_Aminotrnsfr"/>
</dbReference>
<organism evidence="3 4">
    <name type="scientific">Methylobrevis pamukkalensis</name>
    <dbReference type="NCBI Taxonomy" id="1439726"/>
    <lineage>
        <taxon>Bacteria</taxon>
        <taxon>Pseudomonadati</taxon>
        <taxon>Pseudomonadota</taxon>
        <taxon>Alphaproteobacteria</taxon>
        <taxon>Hyphomicrobiales</taxon>
        <taxon>Pleomorphomonadaceae</taxon>
        <taxon>Methylobrevis</taxon>
    </lineage>
</organism>
<sequence>MTRGPCIVRCWQRRPDRARRLQLARLRDLPYMENECGKAPDAFGARRTEDGVSEAIERQDGVVRIAMWSGPRNISTAMMRSFGARADSVVADEPFYAAYLAATGLDHPLRAEVLAGQPTDPDAVVAGLFAPLPAGKTVFYQKHMTHHMIPGFDRSWTERVANAFLIRRPEDVLASYVAKREDVTLEDIGFLQQAEIFDRLADRLGAAPPVVEGNDVLAAPSKTLTLLCAGLGIPYDPAMLAWEPGRRATDGAWAPHWYHAVEASTGFGPPREGIEASSLPDHLRAIADAARPAYERLAAHALRPGTLTTTAPLG</sequence>
<reference evidence="3 4" key="1">
    <citation type="submission" date="2016-07" db="EMBL/GenBank/DDBJ databases">
        <title>Draft Genome Sequence of Methylobrevis pamukkalensis PK2.</title>
        <authorList>
            <person name="Vasilenko O.V."/>
            <person name="Doronina N.V."/>
            <person name="Shmareva M.N."/>
            <person name="Tarlachkov S.V."/>
            <person name="Mustakhimov I."/>
            <person name="Trotsenko Y.A."/>
        </authorList>
    </citation>
    <scope>NUCLEOTIDE SEQUENCE [LARGE SCALE GENOMIC DNA]</scope>
    <source>
        <strain evidence="3 4">PK2</strain>
    </source>
</reference>
<dbReference type="Gene3D" id="3.40.50.300">
    <property type="entry name" value="P-loop containing nucleotide triphosphate hydrolases"/>
    <property type="match status" value="1"/>
</dbReference>
<evidence type="ECO:0000256" key="1">
    <source>
        <dbReference type="ARBA" id="ARBA00009320"/>
    </source>
</evidence>
<dbReference type="Proteomes" id="UP000094622">
    <property type="component" value="Unassembled WGS sequence"/>
</dbReference>
<dbReference type="PANTHER" id="PTHR42743">
    <property type="entry name" value="AMINO-ACID AMINOTRANSFERASE"/>
    <property type="match status" value="1"/>
</dbReference>
<dbReference type="SUPFAM" id="SSF52540">
    <property type="entry name" value="P-loop containing nucleoside triphosphate hydrolases"/>
    <property type="match status" value="1"/>
</dbReference>
<dbReference type="PATRIC" id="fig|1439726.3.peg.1255"/>
<dbReference type="PANTHER" id="PTHR42743:SF11">
    <property type="entry name" value="AMINODEOXYCHORISMATE LYASE"/>
    <property type="match status" value="1"/>
</dbReference>
<dbReference type="InterPro" id="IPR027417">
    <property type="entry name" value="P-loop_NTPase"/>
</dbReference>
<dbReference type="AlphaFoldDB" id="A0A1E3H6U3"/>